<sequence length="96" mass="10843">MAVVDKKMSAKDDWLNGEPIESAWWTVLSPRQKQSYRRTHSDSSHLAQQRLAFLTICDLIVEGVVIATGKLVKSDGKPSNEIAYVGSKYFKNIELF</sequence>
<name>A0A387FKM8_9HYPH</name>
<dbReference type="KEGG" id="rjg:CCGE525_02510"/>
<evidence type="ECO:0000313" key="1">
    <source>
        <dbReference type="EMBL" id="AYG57805.1"/>
    </source>
</evidence>
<proteinExistence type="predicted"/>
<accession>A0A387FKM8</accession>
<organism evidence="1 2">
    <name type="scientific">Rhizobium jaguaris</name>
    <dbReference type="NCBI Taxonomy" id="1312183"/>
    <lineage>
        <taxon>Bacteria</taxon>
        <taxon>Pseudomonadati</taxon>
        <taxon>Pseudomonadota</taxon>
        <taxon>Alphaproteobacteria</taxon>
        <taxon>Hyphomicrobiales</taxon>
        <taxon>Rhizobiaceae</taxon>
        <taxon>Rhizobium/Agrobacterium group</taxon>
        <taxon>Rhizobium</taxon>
    </lineage>
</organism>
<gene>
    <name evidence="1" type="ORF">CCGE525_02510</name>
</gene>
<dbReference type="AlphaFoldDB" id="A0A387FKM8"/>
<reference evidence="1 2" key="1">
    <citation type="submission" date="2018-10" db="EMBL/GenBank/DDBJ databases">
        <title>Rhizobium etli, R. leguminosarum and a new Rhizobium genospecies from Phaseolus dumosus.</title>
        <authorList>
            <person name="Ramirez-Puebla S.T."/>
            <person name="Rogel-Hernandez M.A."/>
            <person name="Guerrero G."/>
            <person name="Ormeno-Orrillo E."/>
            <person name="Martinez-Romero J.C."/>
            <person name="Negrete-Yankelevich S."/>
            <person name="Martinez-Romero E."/>
        </authorList>
    </citation>
    <scope>NUCLEOTIDE SEQUENCE [LARGE SCALE GENOMIC DNA]</scope>
    <source>
        <strain evidence="1 2">CCGE525</strain>
    </source>
</reference>
<evidence type="ECO:0000313" key="2">
    <source>
        <dbReference type="Proteomes" id="UP000282195"/>
    </source>
</evidence>
<keyword evidence="2" id="KW-1185">Reference proteome</keyword>
<dbReference type="Proteomes" id="UP000282195">
    <property type="component" value="Chromosome"/>
</dbReference>
<dbReference type="EMBL" id="CP032694">
    <property type="protein sequence ID" value="AYG57805.1"/>
    <property type="molecule type" value="Genomic_DNA"/>
</dbReference>
<protein>
    <submittedName>
        <fullName evidence="1">Uncharacterized protein</fullName>
    </submittedName>
</protein>